<keyword evidence="1" id="KW-0812">Transmembrane</keyword>
<gene>
    <name evidence="2" type="ORF">CUJ89_08450</name>
</gene>
<reference evidence="2 3" key="1">
    <citation type="journal article" date="2018" name="ISME J.">
        <title>Involvement of Burkholderiaceae and sulfurous volatiles in disease-suppressive soils.</title>
        <authorList>
            <person name="Carrion V.J."/>
            <person name="Cordovez V."/>
            <person name="Tyc O."/>
            <person name="Etalo D.W."/>
            <person name="de Bruijn I."/>
            <person name="de Jager V.C."/>
            <person name="Medema M.H."/>
            <person name="Eberl L."/>
            <person name="Raaijmakers J.M."/>
        </authorList>
    </citation>
    <scope>NUCLEOTIDE SEQUENCE [LARGE SCALE GENOMIC DNA]</scope>
    <source>
        <strain evidence="3">mHSR5</strain>
    </source>
</reference>
<protein>
    <submittedName>
        <fullName evidence="2">Excisionase</fullName>
    </submittedName>
</protein>
<name>A0A2Z5MT86_BURPY</name>
<sequence length="69" mass="7575">MIDSPTLIAPAPYVTVALAAVITGLSEKAIRRKIEDGKWLDGREYRRSPDGGIFISIKGYQLWVEQAAA</sequence>
<accession>A0A2Z5MT86</accession>
<evidence type="ECO:0000313" key="3">
    <source>
        <dbReference type="Proteomes" id="UP000253104"/>
    </source>
</evidence>
<keyword evidence="1" id="KW-0472">Membrane</keyword>
<organism evidence="2 3">
    <name type="scientific">Burkholderia pyrrocinia</name>
    <name type="common">Pseudomonas pyrrocinia</name>
    <dbReference type="NCBI Taxonomy" id="60550"/>
    <lineage>
        <taxon>Bacteria</taxon>
        <taxon>Pseudomonadati</taxon>
        <taxon>Pseudomonadota</taxon>
        <taxon>Betaproteobacteria</taxon>
        <taxon>Burkholderiales</taxon>
        <taxon>Burkholderiaceae</taxon>
        <taxon>Burkholderia</taxon>
        <taxon>Burkholderia cepacia complex</taxon>
    </lineage>
</organism>
<dbReference type="AlphaFoldDB" id="A0A2Z5MT86"/>
<dbReference type="Proteomes" id="UP000253104">
    <property type="component" value="Chromosome mHSR5_A"/>
</dbReference>
<dbReference type="OrthoDB" id="8779418at2"/>
<evidence type="ECO:0000313" key="2">
    <source>
        <dbReference type="EMBL" id="AXF20505.1"/>
    </source>
</evidence>
<evidence type="ECO:0000256" key="1">
    <source>
        <dbReference type="SAM" id="Phobius"/>
    </source>
</evidence>
<dbReference type="RefSeq" id="WP_114176920.1">
    <property type="nucleotide sequence ID" value="NZ_CP024902.1"/>
</dbReference>
<proteinExistence type="predicted"/>
<keyword evidence="1" id="KW-1133">Transmembrane helix</keyword>
<feature type="transmembrane region" description="Helical" evidence="1">
    <location>
        <begin position="6"/>
        <end position="25"/>
    </location>
</feature>
<dbReference type="EMBL" id="CP024902">
    <property type="protein sequence ID" value="AXF20505.1"/>
    <property type="molecule type" value="Genomic_DNA"/>
</dbReference>